<dbReference type="InterPro" id="IPR001041">
    <property type="entry name" value="2Fe-2S_ferredoxin-type"/>
</dbReference>
<dbReference type="PANTHER" id="PTHR30212:SF2">
    <property type="entry name" value="PROTEIN YIIM"/>
    <property type="match status" value="1"/>
</dbReference>
<dbReference type="Gene3D" id="2.40.33.20">
    <property type="entry name" value="PK beta-barrel domain-like"/>
    <property type="match status" value="1"/>
</dbReference>
<dbReference type="SUPFAM" id="SSF54292">
    <property type="entry name" value="2Fe-2S ferredoxin-like"/>
    <property type="match status" value="1"/>
</dbReference>
<dbReference type="PROSITE" id="PS51340">
    <property type="entry name" value="MOSC"/>
    <property type="match status" value="1"/>
</dbReference>
<dbReference type="InterPro" id="IPR017927">
    <property type="entry name" value="FAD-bd_FR_type"/>
</dbReference>
<dbReference type="Proteomes" id="UP000070501">
    <property type="component" value="Unassembled WGS sequence"/>
</dbReference>
<dbReference type="Gene3D" id="3.10.20.30">
    <property type="match status" value="1"/>
</dbReference>
<evidence type="ECO:0000313" key="6">
    <source>
        <dbReference type="EMBL" id="KXJ87179.1"/>
    </source>
</evidence>
<keyword evidence="6" id="KW-0808">Transferase</keyword>
<accession>A0A136IR47</accession>
<organism evidence="6 7">
    <name type="scientific">Microdochium bolleyi</name>
    <dbReference type="NCBI Taxonomy" id="196109"/>
    <lineage>
        <taxon>Eukaryota</taxon>
        <taxon>Fungi</taxon>
        <taxon>Dikarya</taxon>
        <taxon>Ascomycota</taxon>
        <taxon>Pezizomycotina</taxon>
        <taxon>Sordariomycetes</taxon>
        <taxon>Xylariomycetidae</taxon>
        <taxon>Xylariales</taxon>
        <taxon>Microdochiaceae</taxon>
        <taxon>Microdochium</taxon>
    </lineage>
</organism>
<dbReference type="InterPro" id="IPR036010">
    <property type="entry name" value="2Fe-2S_ferredoxin-like_sf"/>
</dbReference>
<dbReference type="PROSITE" id="PS51384">
    <property type="entry name" value="FAD_FR"/>
    <property type="match status" value="1"/>
</dbReference>
<proteinExistence type="predicted"/>
<evidence type="ECO:0000259" key="4">
    <source>
        <dbReference type="PROSITE" id="PS51340"/>
    </source>
</evidence>
<sequence>MVVVACTRDVTKETVTALADAPRPPAGRVVQLRTGKVRAKAMAGEIDSAIFKQALQGPVECTATGLLGDEHHAGMHGGTERAVHQYDPDHYAAWQVESCPEPALYEPGAFGENLVGTGMSEDNVCIGDVFRVGGTVLLEVSEPRHPCHKLNARFCWPRALGRTIRTARSGWNMRVLQPGPVCAGDAIALVRRPFPQWSVLNVQRVIRGRDVGLDLLAACVQLPMTALFRDMAADRLRRAPKTYTLVAARLASPRVRELTFALKDGALSLPSPAFEAYSYAQITFGPPGALFSRCYSIVDGDIYRFTLGVALDRQSRGGSAYLHQELNIGDEIDMAPGTNPSAIESDARCAGQVLERIVIAGGIGITAFLPSVRDWEAKGLSYRIHYAVHETRDAAFLEQLPRGRVTLYASSEGHRLDLASVIPDSCSDGGGALPRVFCCGPSRMMDTCARITTERGYPEHMVHFEDFGGGGSGGGELGAAFKVQVNEPETGRNEDLAVPANKTLLDVLLGAGFDIDFSCKIGGCGACKVKVCEGDVSYKSTALLSKDKGSALQACVDRGHGNLKLEID</sequence>
<dbReference type="SUPFAM" id="SSF52343">
    <property type="entry name" value="Ferredoxin reductase-like, C-terminal NADP-linked domain"/>
    <property type="match status" value="1"/>
</dbReference>
<keyword evidence="1" id="KW-0001">2Fe-2S</keyword>
<evidence type="ECO:0000256" key="1">
    <source>
        <dbReference type="ARBA" id="ARBA00022714"/>
    </source>
</evidence>
<keyword evidence="1" id="KW-0408">Iron</keyword>
<reference evidence="7" key="1">
    <citation type="submission" date="2016-02" db="EMBL/GenBank/DDBJ databases">
        <title>Draft genome sequence of Microdochium bolleyi, a fungal endophyte of beachgrass.</title>
        <authorList>
            <consortium name="DOE Joint Genome Institute"/>
            <person name="David A.S."/>
            <person name="May G."/>
            <person name="Haridas S."/>
            <person name="Lim J."/>
            <person name="Wang M."/>
            <person name="Labutti K."/>
            <person name="Lipzen A."/>
            <person name="Barry K."/>
            <person name="Grigoriev I.V."/>
        </authorList>
    </citation>
    <scope>NUCLEOTIDE SEQUENCE [LARGE SCALE GENOMIC DNA]</scope>
    <source>
        <strain evidence="7">J235TASD1</strain>
    </source>
</reference>
<dbReference type="GO" id="GO:0030170">
    <property type="term" value="F:pyridoxal phosphate binding"/>
    <property type="evidence" value="ECO:0007669"/>
    <property type="project" value="InterPro"/>
</dbReference>
<dbReference type="Gene3D" id="2.40.30.10">
    <property type="entry name" value="Translation factors"/>
    <property type="match status" value="1"/>
</dbReference>
<dbReference type="InterPro" id="IPR039261">
    <property type="entry name" value="FNR_nucleotide-bd"/>
</dbReference>
<dbReference type="InterPro" id="IPR012675">
    <property type="entry name" value="Beta-grasp_dom_sf"/>
</dbReference>
<keyword evidence="1" id="KW-0479">Metal-binding</keyword>
<dbReference type="GO" id="GO:0016301">
    <property type="term" value="F:kinase activity"/>
    <property type="evidence" value="ECO:0007669"/>
    <property type="project" value="UniProtKB-KW"/>
</dbReference>
<dbReference type="EMBL" id="KQ964264">
    <property type="protein sequence ID" value="KXJ87179.1"/>
    <property type="molecule type" value="Genomic_DNA"/>
</dbReference>
<dbReference type="InterPro" id="IPR017938">
    <property type="entry name" value="Riboflavin_synthase-like_b-brl"/>
</dbReference>
<dbReference type="SUPFAM" id="SSF63380">
    <property type="entry name" value="Riboflavin synthase domain-like"/>
    <property type="match status" value="1"/>
</dbReference>
<dbReference type="InterPro" id="IPR052353">
    <property type="entry name" value="Benzoxazolinone_Detox_Enz"/>
</dbReference>
<keyword evidence="2" id="KW-0411">Iron-sulfur</keyword>
<dbReference type="InParanoid" id="A0A136IR47"/>
<keyword evidence="7" id="KW-1185">Reference proteome</keyword>
<gene>
    <name evidence="6" type="ORF">Micbo1qcDRAFT_218476</name>
</gene>
<dbReference type="InterPro" id="IPR011037">
    <property type="entry name" value="Pyrv_Knase-like_insert_dom_sf"/>
</dbReference>
<protein>
    <submittedName>
        <fullName evidence="6">Pyruvate kinase-like protein</fullName>
    </submittedName>
</protein>
<dbReference type="PANTHER" id="PTHR30212">
    <property type="entry name" value="PROTEIN YIIM"/>
    <property type="match status" value="1"/>
</dbReference>
<dbReference type="GO" id="GO:0016491">
    <property type="term" value="F:oxidoreductase activity"/>
    <property type="evidence" value="ECO:0007669"/>
    <property type="project" value="InterPro"/>
</dbReference>
<dbReference type="CDD" id="cd00207">
    <property type="entry name" value="fer2"/>
    <property type="match status" value="1"/>
</dbReference>
<dbReference type="Pfam" id="PF00111">
    <property type="entry name" value="Fer2"/>
    <property type="match status" value="1"/>
</dbReference>
<evidence type="ECO:0000256" key="2">
    <source>
        <dbReference type="ARBA" id="ARBA00023014"/>
    </source>
</evidence>
<dbReference type="AlphaFoldDB" id="A0A136IR47"/>
<dbReference type="Gene3D" id="3.40.50.80">
    <property type="entry name" value="Nucleotide-binding domain of ferredoxin-NADP reductase (FNR) module"/>
    <property type="match status" value="1"/>
</dbReference>
<dbReference type="InterPro" id="IPR006058">
    <property type="entry name" value="2Fe2S_fd_BS"/>
</dbReference>
<feature type="domain" description="MOSC" evidence="4">
    <location>
        <begin position="53"/>
        <end position="190"/>
    </location>
</feature>
<dbReference type="CDD" id="cd06185">
    <property type="entry name" value="PDR_like"/>
    <property type="match status" value="1"/>
</dbReference>
<dbReference type="GO" id="GO:0030151">
    <property type="term" value="F:molybdenum ion binding"/>
    <property type="evidence" value="ECO:0007669"/>
    <property type="project" value="InterPro"/>
</dbReference>
<dbReference type="OrthoDB" id="5390at2759"/>
<dbReference type="InterPro" id="IPR005302">
    <property type="entry name" value="MoCF_Sase_C"/>
</dbReference>
<dbReference type="GO" id="GO:0051537">
    <property type="term" value="F:2 iron, 2 sulfur cluster binding"/>
    <property type="evidence" value="ECO:0007669"/>
    <property type="project" value="UniProtKB-KW"/>
</dbReference>
<dbReference type="Pfam" id="PF03473">
    <property type="entry name" value="MOSC"/>
    <property type="match status" value="1"/>
</dbReference>
<dbReference type="PROSITE" id="PS00197">
    <property type="entry name" value="2FE2S_FER_1"/>
    <property type="match status" value="1"/>
</dbReference>
<dbReference type="SUPFAM" id="SSF50800">
    <property type="entry name" value="PK beta-barrel domain-like"/>
    <property type="match status" value="1"/>
</dbReference>
<keyword evidence="6" id="KW-0418">Kinase</keyword>
<keyword evidence="6" id="KW-0670">Pyruvate</keyword>
<dbReference type="PROSITE" id="PS51085">
    <property type="entry name" value="2FE2S_FER_2"/>
    <property type="match status" value="1"/>
</dbReference>
<feature type="domain" description="2Fe-2S ferredoxin-type" evidence="3">
    <location>
        <begin position="481"/>
        <end position="568"/>
    </location>
</feature>
<feature type="domain" description="FAD-binding FR-type" evidence="5">
    <location>
        <begin position="238"/>
        <end position="345"/>
    </location>
</feature>
<evidence type="ECO:0000259" key="3">
    <source>
        <dbReference type="PROSITE" id="PS51085"/>
    </source>
</evidence>
<name>A0A136IR47_9PEZI</name>
<dbReference type="STRING" id="196109.A0A136IR47"/>
<evidence type="ECO:0000259" key="5">
    <source>
        <dbReference type="PROSITE" id="PS51384"/>
    </source>
</evidence>
<evidence type="ECO:0000313" key="7">
    <source>
        <dbReference type="Proteomes" id="UP000070501"/>
    </source>
</evidence>